<evidence type="ECO:0000313" key="9">
    <source>
        <dbReference type="EMBL" id="PNR36109.1"/>
    </source>
</evidence>
<reference evidence="9 11" key="2">
    <citation type="journal article" date="2018" name="Plant J.">
        <title>The Physcomitrella patens chromosome-scale assembly reveals moss genome structure and evolution.</title>
        <authorList>
            <person name="Lang D."/>
            <person name="Ullrich K.K."/>
            <person name="Murat F."/>
            <person name="Fuchs J."/>
            <person name="Jenkins J."/>
            <person name="Haas F.B."/>
            <person name="Piednoel M."/>
            <person name="Gundlach H."/>
            <person name="Van Bel M."/>
            <person name="Meyberg R."/>
            <person name="Vives C."/>
            <person name="Morata J."/>
            <person name="Symeonidi A."/>
            <person name="Hiss M."/>
            <person name="Muchero W."/>
            <person name="Kamisugi Y."/>
            <person name="Saleh O."/>
            <person name="Blanc G."/>
            <person name="Decker E.L."/>
            <person name="van Gessel N."/>
            <person name="Grimwood J."/>
            <person name="Hayes R.D."/>
            <person name="Graham S.W."/>
            <person name="Gunter L.E."/>
            <person name="McDaniel S.F."/>
            <person name="Hoernstein S.N.W."/>
            <person name="Larsson A."/>
            <person name="Li F.W."/>
            <person name="Perroud P.F."/>
            <person name="Phillips J."/>
            <person name="Ranjan P."/>
            <person name="Rokshar D.S."/>
            <person name="Rothfels C.J."/>
            <person name="Schneider L."/>
            <person name="Shu S."/>
            <person name="Stevenson D.W."/>
            <person name="Thummler F."/>
            <person name="Tillich M."/>
            <person name="Villarreal Aguilar J.C."/>
            <person name="Widiez T."/>
            <person name="Wong G.K."/>
            <person name="Wymore A."/>
            <person name="Zhang Y."/>
            <person name="Zimmer A.D."/>
            <person name="Quatrano R.S."/>
            <person name="Mayer K.F.X."/>
            <person name="Goodstein D."/>
            <person name="Casacuberta J.M."/>
            <person name="Vandepoele K."/>
            <person name="Reski R."/>
            <person name="Cuming A.C."/>
            <person name="Tuskan G.A."/>
            <person name="Maumus F."/>
            <person name="Salse J."/>
            <person name="Schmutz J."/>
            <person name="Rensing S.A."/>
        </authorList>
    </citation>
    <scope>NUCLEOTIDE SEQUENCE [LARGE SCALE GENOMIC DNA]</scope>
    <source>
        <strain evidence="10 11">cv. Gransden 2004</strain>
    </source>
</reference>
<dbReference type="AlphaFoldDB" id="A0A2K1J3K0"/>
<dbReference type="EMBL" id="ABEU02000017">
    <property type="protein sequence ID" value="PNR36109.1"/>
    <property type="molecule type" value="Genomic_DNA"/>
</dbReference>
<dbReference type="InterPro" id="IPR007120">
    <property type="entry name" value="DNA-dir_RNAP_su2_dom"/>
</dbReference>
<organism evidence="9">
    <name type="scientific">Physcomitrium patens</name>
    <name type="common">Spreading-leaved earth moss</name>
    <name type="synonym">Physcomitrella patens</name>
    <dbReference type="NCBI Taxonomy" id="3218"/>
    <lineage>
        <taxon>Eukaryota</taxon>
        <taxon>Viridiplantae</taxon>
        <taxon>Streptophyta</taxon>
        <taxon>Embryophyta</taxon>
        <taxon>Bryophyta</taxon>
        <taxon>Bryophytina</taxon>
        <taxon>Bryopsida</taxon>
        <taxon>Funariidae</taxon>
        <taxon>Funariales</taxon>
        <taxon>Funariaceae</taxon>
        <taxon>Physcomitrium</taxon>
    </lineage>
</organism>
<dbReference type="GO" id="GO:0003677">
    <property type="term" value="F:DNA binding"/>
    <property type="evidence" value="ECO:0007669"/>
    <property type="project" value="InterPro"/>
</dbReference>
<evidence type="ECO:0000256" key="6">
    <source>
        <dbReference type="ARBA" id="ARBA00023163"/>
    </source>
</evidence>
<sequence>MKMYCGTTGLPIEVRVAIGICYYHALRHQARNKAHSISKGVIQSLTKQSVEGRSRKRGLRFREMEKDCLIAHGAASMLLEKLKNTSDLCEIWICHDCSTICSSNPCINCNERNTKEHRLPYSFKLLAQELSIANIKVDLKYSSKVTVTSFDHSRYVYKYQLIFVCHEVYKQINMLVIKVYIALSTFDNFLTNTFLIASIPK</sequence>
<evidence type="ECO:0000256" key="4">
    <source>
        <dbReference type="ARBA" id="ARBA00022679"/>
    </source>
</evidence>
<dbReference type="Gene3D" id="3.90.1800.10">
    <property type="entry name" value="RNA polymerase alpha subunit dimerisation domain"/>
    <property type="match status" value="1"/>
</dbReference>
<dbReference type="PaxDb" id="3218-PP1S329_6V6.1"/>
<dbReference type="SUPFAM" id="SSF64484">
    <property type="entry name" value="beta and beta-prime subunits of DNA dependent RNA-polymerase"/>
    <property type="match status" value="1"/>
</dbReference>
<gene>
    <name evidence="9" type="ORF">PHYPA_021959</name>
</gene>
<evidence type="ECO:0000259" key="7">
    <source>
        <dbReference type="Pfam" id="PF00562"/>
    </source>
</evidence>
<dbReference type="GO" id="GO:0000428">
    <property type="term" value="C:DNA-directed RNA polymerase complex"/>
    <property type="evidence" value="ECO:0007669"/>
    <property type="project" value="UniProtKB-KW"/>
</dbReference>
<dbReference type="Pfam" id="PF00562">
    <property type="entry name" value="RNA_pol_Rpb2_6"/>
    <property type="match status" value="1"/>
</dbReference>
<evidence type="ECO:0000256" key="3">
    <source>
        <dbReference type="ARBA" id="ARBA00022478"/>
    </source>
</evidence>
<keyword evidence="5" id="KW-0548">Nucleotidyltransferase</keyword>
<keyword evidence="11" id="KW-1185">Reference proteome</keyword>
<proteinExistence type="inferred from homology"/>
<keyword evidence="6" id="KW-0804">Transcription</keyword>
<dbReference type="PANTHER" id="PTHR20856">
    <property type="entry name" value="DNA-DIRECTED RNA POLYMERASE I SUBUNIT 2"/>
    <property type="match status" value="1"/>
</dbReference>
<evidence type="ECO:0000256" key="5">
    <source>
        <dbReference type="ARBA" id="ARBA00022695"/>
    </source>
</evidence>
<feature type="domain" description="RNA polymerase Rpb2" evidence="8">
    <location>
        <begin position="58"/>
        <end position="140"/>
    </location>
</feature>
<dbReference type="GO" id="GO:0006351">
    <property type="term" value="P:DNA-templated transcription"/>
    <property type="evidence" value="ECO:0007669"/>
    <property type="project" value="InterPro"/>
</dbReference>
<dbReference type="EnsemblPlants" id="Pp3c17_12270V3.1">
    <property type="protein sequence ID" value="Pp3c17_12270V3.1"/>
    <property type="gene ID" value="Pp3c17_12270"/>
</dbReference>
<dbReference type="InterPro" id="IPR037033">
    <property type="entry name" value="DNA-dir_RNAP_su2_hyb_sf"/>
</dbReference>
<dbReference type="GO" id="GO:0003899">
    <property type="term" value="F:DNA-directed RNA polymerase activity"/>
    <property type="evidence" value="ECO:0007669"/>
    <property type="project" value="UniProtKB-EC"/>
</dbReference>
<protein>
    <recommendedName>
        <fullName evidence="2">DNA-directed RNA polymerase</fullName>
        <ecNumber evidence="2">2.7.7.6</ecNumber>
    </recommendedName>
</protein>
<comment type="similarity">
    <text evidence="1">Belongs to the RNA polymerase beta chain family.</text>
</comment>
<dbReference type="InterPro" id="IPR007641">
    <property type="entry name" value="RNA_pol_Rpb2_7"/>
</dbReference>
<dbReference type="InParanoid" id="A0A2K1J3K0"/>
<dbReference type="GO" id="GO:0032549">
    <property type="term" value="F:ribonucleoside binding"/>
    <property type="evidence" value="ECO:0007669"/>
    <property type="project" value="InterPro"/>
</dbReference>
<evidence type="ECO:0000256" key="1">
    <source>
        <dbReference type="ARBA" id="ARBA00006835"/>
    </source>
</evidence>
<reference evidence="9 11" key="1">
    <citation type="journal article" date="2008" name="Science">
        <title>The Physcomitrella genome reveals evolutionary insights into the conquest of land by plants.</title>
        <authorList>
            <person name="Rensing S."/>
            <person name="Lang D."/>
            <person name="Zimmer A."/>
            <person name="Terry A."/>
            <person name="Salamov A."/>
            <person name="Shapiro H."/>
            <person name="Nishiyama T."/>
            <person name="Perroud P.-F."/>
            <person name="Lindquist E."/>
            <person name="Kamisugi Y."/>
            <person name="Tanahashi T."/>
            <person name="Sakakibara K."/>
            <person name="Fujita T."/>
            <person name="Oishi K."/>
            <person name="Shin-I T."/>
            <person name="Kuroki Y."/>
            <person name="Toyoda A."/>
            <person name="Suzuki Y."/>
            <person name="Hashimoto A."/>
            <person name="Yamaguchi K."/>
            <person name="Sugano A."/>
            <person name="Kohara Y."/>
            <person name="Fujiyama A."/>
            <person name="Anterola A."/>
            <person name="Aoki S."/>
            <person name="Ashton N."/>
            <person name="Barbazuk W.B."/>
            <person name="Barker E."/>
            <person name="Bennetzen J."/>
            <person name="Bezanilla M."/>
            <person name="Blankenship R."/>
            <person name="Cho S.H."/>
            <person name="Dutcher S."/>
            <person name="Estelle M."/>
            <person name="Fawcett J.A."/>
            <person name="Gundlach H."/>
            <person name="Hanada K."/>
            <person name="Heyl A."/>
            <person name="Hicks K.A."/>
            <person name="Hugh J."/>
            <person name="Lohr M."/>
            <person name="Mayer K."/>
            <person name="Melkozernov A."/>
            <person name="Murata T."/>
            <person name="Nelson D."/>
            <person name="Pils B."/>
            <person name="Prigge M."/>
            <person name="Reiss B."/>
            <person name="Renner T."/>
            <person name="Rombauts S."/>
            <person name="Rushton P."/>
            <person name="Sanderfoot A."/>
            <person name="Schween G."/>
            <person name="Shiu S.-H."/>
            <person name="Stueber K."/>
            <person name="Theodoulou F.L."/>
            <person name="Tu H."/>
            <person name="Van de Peer Y."/>
            <person name="Verrier P.J."/>
            <person name="Waters E."/>
            <person name="Wood A."/>
            <person name="Yang L."/>
            <person name="Cove D."/>
            <person name="Cuming A."/>
            <person name="Hasebe M."/>
            <person name="Lucas S."/>
            <person name="Mishler D.B."/>
            <person name="Reski R."/>
            <person name="Grigoriev I."/>
            <person name="Quatrano R.S."/>
            <person name="Boore J.L."/>
        </authorList>
    </citation>
    <scope>NUCLEOTIDE SEQUENCE [LARGE SCALE GENOMIC DNA]</scope>
    <source>
        <strain evidence="10 11">cv. Gransden 2004</strain>
    </source>
</reference>
<dbReference type="STRING" id="3218.A0A2K1J3K0"/>
<feature type="domain" description="DNA-directed RNA polymerase subunit 2 hybrid-binding" evidence="7">
    <location>
        <begin position="2"/>
        <end position="55"/>
    </location>
</feature>
<accession>A0A2K1J3K0</accession>
<evidence type="ECO:0000313" key="11">
    <source>
        <dbReference type="Proteomes" id="UP000006727"/>
    </source>
</evidence>
<keyword evidence="4" id="KW-0808">Transferase</keyword>
<reference evidence="10" key="3">
    <citation type="submission" date="2020-12" db="UniProtKB">
        <authorList>
            <consortium name="EnsemblPlants"/>
        </authorList>
    </citation>
    <scope>IDENTIFICATION</scope>
</reference>
<dbReference type="Pfam" id="PF04560">
    <property type="entry name" value="RNA_pol_Rpb2_7"/>
    <property type="match status" value="1"/>
</dbReference>
<evidence type="ECO:0000313" key="10">
    <source>
        <dbReference type="EnsemblPlants" id="Pp3c17_12270V3.1"/>
    </source>
</evidence>
<dbReference type="InterPro" id="IPR015712">
    <property type="entry name" value="DNA-dir_RNA_pol_su2"/>
</dbReference>
<dbReference type="EC" id="2.7.7.6" evidence="2"/>
<dbReference type="Gramene" id="Pp3c17_12270V3.1">
    <property type="protein sequence ID" value="Pp3c17_12270V3.1"/>
    <property type="gene ID" value="Pp3c17_12270"/>
</dbReference>
<name>A0A2K1J3K0_PHYPA</name>
<keyword evidence="3" id="KW-0240">DNA-directed RNA polymerase</keyword>
<dbReference type="Proteomes" id="UP000006727">
    <property type="component" value="Chromosome 17"/>
</dbReference>
<dbReference type="Gene3D" id="2.40.270.10">
    <property type="entry name" value="DNA-directed RNA polymerase, subunit 2, domain 6"/>
    <property type="match status" value="1"/>
</dbReference>
<evidence type="ECO:0000256" key="2">
    <source>
        <dbReference type="ARBA" id="ARBA00012418"/>
    </source>
</evidence>
<evidence type="ECO:0000259" key="8">
    <source>
        <dbReference type="Pfam" id="PF04560"/>
    </source>
</evidence>